<proteinExistence type="predicted"/>
<reference evidence="1" key="1">
    <citation type="journal article" date="2014" name="Int. J. Syst. Evol. Microbiol.">
        <title>Complete genome sequence of Corynebacterium casei LMG S-19264T (=DSM 44701T), isolated from a smear-ripened cheese.</title>
        <authorList>
            <consortium name="US DOE Joint Genome Institute (JGI-PGF)"/>
            <person name="Walter F."/>
            <person name="Albersmeier A."/>
            <person name="Kalinowski J."/>
            <person name="Ruckert C."/>
        </authorList>
    </citation>
    <scope>NUCLEOTIDE SEQUENCE</scope>
    <source>
        <strain evidence="1">CGMCC 1.15758</strain>
    </source>
</reference>
<reference evidence="1" key="2">
    <citation type="submission" date="2020-09" db="EMBL/GenBank/DDBJ databases">
        <authorList>
            <person name="Sun Q."/>
            <person name="Zhou Y."/>
        </authorList>
    </citation>
    <scope>NUCLEOTIDE SEQUENCE</scope>
    <source>
        <strain evidence="1">CGMCC 1.15758</strain>
    </source>
</reference>
<dbReference type="Pfam" id="PF06296">
    <property type="entry name" value="RelE"/>
    <property type="match status" value="1"/>
</dbReference>
<sequence length="134" mass="15056">MYYIDLQGTMCSLKIYKTLEFKKLAMKNNVEDKSIVESVKGMKSSHVALGAHLYKFRVSINNKGKSSGARVIVSIKTNNAIFCLYAFSKNQKANLTAYELKIYKKLSNFLQGLNEAQINIAINTGKLIEVVSHE</sequence>
<protein>
    <recommendedName>
        <fullName evidence="3">Type II toxin-antitoxin system RelE/ParE family toxin</fullName>
    </recommendedName>
</protein>
<dbReference type="RefSeq" id="WP_117003501.1">
    <property type="nucleotide sequence ID" value="NZ_BMJS01000029.1"/>
</dbReference>
<dbReference type="Proteomes" id="UP000636949">
    <property type="component" value="Unassembled WGS sequence"/>
</dbReference>
<dbReference type="InterPro" id="IPR009387">
    <property type="entry name" value="HigB-2"/>
</dbReference>
<keyword evidence="2" id="KW-1185">Reference proteome</keyword>
<accession>A0A8J2Z5S7</accession>
<dbReference type="AlphaFoldDB" id="A0A8J2Z5S7"/>
<evidence type="ECO:0008006" key="3">
    <source>
        <dbReference type="Google" id="ProtNLM"/>
    </source>
</evidence>
<comment type="caution">
    <text evidence="1">The sequence shown here is derived from an EMBL/GenBank/DDBJ whole genome shotgun (WGS) entry which is preliminary data.</text>
</comment>
<organism evidence="1 2">
    <name type="scientific">Cysteiniphilum litorale</name>
    <dbReference type="NCBI Taxonomy" id="2056700"/>
    <lineage>
        <taxon>Bacteria</taxon>
        <taxon>Pseudomonadati</taxon>
        <taxon>Pseudomonadota</taxon>
        <taxon>Gammaproteobacteria</taxon>
        <taxon>Thiotrichales</taxon>
        <taxon>Fastidiosibacteraceae</taxon>
        <taxon>Cysteiniphilum</taxon>
    </lineage>
</organism>
<dbReference type="EMBL" id="BMJS01000029">
    <property type="protein sequence ID" value="GGG03948.1"/>
    <property type="molecule type" value="Genomic_DNA"/>
</dbReference>
<name>A0A8J2Z5S7_9GAMM</name>
<gene>
    <name evidence="1" type="ORF">GCM10010995_21780</name>
</gene>
<evidence type="ECO:0000313" key="1">
    <source>
        <dbReference type="EMBL" id="GGG03948.1"/>
    </source>
</evidence>
<dbReference type="OrthoDB" id="8607264at2"/>
<evidence type="ECO:0000313" key="2">
    <source>
        <dbReference type="Proteomes" id="UP000636949"/>
    </source>
</evidence>